<dbReference type="RefSeq" id="WP_377966734.1">
    <property type="nucleotide sequence ID" value="NZ_JBHZOL010000090.1"/>
</dbReference>
<keyword evidence="4" id="KW-1185">Reference proteome</keyword>
<dbReference type="EMBL" id="JBHZOL010000090">
    <property type="protein sequence ID" value="MFE4107731.1"/>
    <property type="molecule type" value="Genomic_DNA"/>
</dbReference>
<evidence type="ECO:0000259" key="2">
    <source>
        <dbReference type="PROSITE" id="PS50110"/>
    </source>
</evidence>
<evidence type="ECO:0000313" key="4">
    <source>
        <dbReference type="Proteomes" id="UP001600165"/>
    </source>
</evidence>
<name>A0ABW6IHR4_9CYAN</name>
<dbReference type="SUPFAM" id="SSF52172">
    <property type="entry name" value="CheY-like"/>
    <property type="match status" value="1"/>
</dbReference>
<feature type="domain" description="Response regulatory" evidence="2">
    <location>
        <begin position="1"/>
        <end position="76"/>
    </location>
</feature>
<feature type="modified residue" description="4-aspartylphosphate" evidence="1">
    <location>
        <position position="13"/>
    </location>
</feature>
<protein>
    <recommendedName>
        <fullName evidence="2">Response regulatory domain-containing protein</fullName>
    </recommendedName>
</protein>
<comment type="caution">
    <text evidence="3">The sequence shown here is derived from an EMBL/GenBank/DDBJ whole genome shotgun (WGS) entry which is preliminary data.</text>
</comment>
<dbReference type="InterPro" id="IPR001789">
    <property type="entry name" value="Sig_transdc_resp-reg_receiver"/>
</dbReference>
<keyword evidence="1" id="KW-0597">Phosphoprotein</keyword>
<accession>A0ABW6IHR4</accession>
<evidence type="ECO:0000313" key="3">
    <source>
        <dbReference type="EMBL" id="MFE4107731.1"/>
    </source>
</evidence>
<dbReference type="Gene3D" id="3.40.50.2300">
    <property type="match status" value="1"/>
</dbReference>
<organism evidence="3 4">
    <name type="scientific">Almyronema epifaneia S1</name>
    <dbReference type="NCBI Taxonomy" id="2991925"/>
    <lineage>
        <taxon>Bacteria</taxon>
        <taxon>Bacillati</taxon>
        <taxon>Cyanobacteriota</taxon>
        <taxon>Cyanophyceae</taxon>
        <taxon>Nodosilineales</taxon>
        <taxon>Nodosilineaceae</taxon>
        <taxon>Almyronema</taxon>
        <taxon>Almyronema epifaneia</taxon>
    </lineage>
</organism>
<reference evidence="3 4" key="1">
    <citation type="submission" date="2024-10" db="EMBL/GenBank/DDBJ databases">
        <authorList>
            <person name="Ratan Roy A."/>
            <person name="Morales Sandoval P.H."/>
            <person name="De Los Santos Villalobos S."/>
            <person name="Chakraborty S."/>
            <person name="Mukherjee J."/>
        </authorList>
    </citation>
    <scope>NUCLEOTIDE SEQUENCE [LARGE SCALE GENOMIC DNA]</scope>
    <source>
        <strain evidence="3 4">S1</strain>
    </source>
</reference>
<proteinExistence type="predicted"/>
<dbReference type="InterPro" id="IPR011006">
    <property type="entry name" value="CheY-like_superfamily"/>
</dbReference>
<dbReference type="PROSITE" id="PS50110">
    <property type="entry name" value="RESPONSE_REGULATORY"/>
    <property type="match status" value="1"/>
</dbReference>
<gene>
    <name evidence="3" type="ORF">ACFVKH_15685</name>
</gene>
<dbReference type="Proteomes" id="UP001600165">
    <property type="component" value="Unassembled WGS sequence"/>
</dbReference>
<sequence>MQQTSTIDLALIDISGFDRQVWHYCDRLKDRQIPFFVLTPRLDSKVNHLSLLHGANACLGKPLNRQSLIQLIQYHRSHLQ</sequence>
<evidence type="ECO:0000256" key="1">
    <source>
        <dbReference type="PROSITE-ProRule" id="PRU00169"/>
    </source>
</evidence>